<sequence>MSASATGPGPPADVPAVLAALPFPIWIWDAERRMTLCNDAAFSFAGLDRETLPPGTPLRDVVRLFAYRGVYGPGDPEAQVEQQMRFDRDRHSRRLLRRATGSCHELHMGPLPDGGSYSLAVDVTRHQEAIAEAAEQARRLEAALGQLRSGLAVFDAERRLALSNPAYEELIGLPRGALHAGMPHAEVMRATARRADFINTDPDQFVADRVALDRSRPHSWFRERPNGQVLSLTSQPVPDGGFLIEIADITDARRAEDEARRRAAVLDGILASLPHGVVVFGPDGRVAMVNAAYQSILAGSEVAVGEHREDIARRRAATGEYGPGDEDELIRRNLAPLGGGGDGSRRQRTRPDGTVVDIRYAPMPDGGHVQVITDITALSRAQAEATAHAALLQSAMDNTRHSIALYGPDRRLLAANRLAGPEYGLPPLGECIGLRIEEVVARQLADGALGGGAEAEELAARTLALDRSKSTRYQRTLPNGRVVDASSDPTPDGGFVVAHTDVTEQLRAQREASARAGVQQAMLDNIRHGIALLDAQDRIVAVNRVFRQILALPDELLAPGTHYWAFVDALAARGDYGPGGEGRAAAARIKSQDRRKTIRTIRTKPDGTVLEVVSDPIPDGGWVLTYTDFTAERRIRAELERAKEAAEAANNAKSRFLAAMSHELRTPLNAVIGFSEAFAADPDPTRGAEYVRSIREAGRQLLGLIDDVLDVARAETLGFEASDAEMDVAEMAEDAVRMTRAAAEAAGVLLSVALPPFLPRALGDGERLRQVLLNLLANGVKFTPAGGSVTLSAAVEEPSGDLVLKVADTGIGIPPEDIPRVFEPFTQIDNSLSRRYGGSGIGLYLSRALAEAQGATLALESSPGRGTTAMLRFPAARLLSALPV</sequence>
<dbReference type="InterPro" id="IPR036097">
    <property type="entry name" value="HisK_dim/P_sf"/>
</dbReference>
<dbReference type="InterPro" id="IPR035965">
    <property type="entry name" value="PAS-like_dom_sf"/>
</dbReference>
<dbReference type="SUPFAM" id="SSF55874">
    <property type="entry name" value="ATPase domain of HSP90 chaperone/DNA topoisomerase II/histidine kinase"/>
    <property type="match status" value="1"/>
</dbReference>
<dbReference type="InterPro" id="IPR050736">
    <property type="entry name" value="Sensor_HK_Regulatory"/>
</dbReference>
<dbReference type="EMBL" id="BAAAFZ010000070">
    <property type="protein sequence ID" value="GAA0599402.1"/>
    <property type="molecule type" value="Genomic_DNA"/>
</dbReference>
<organism evidence="9 10">
    <name type="scientific">Craurococcus roseus</name>
    <dbReference type="NCBI Taxonomy" id="77585"/>
    <lineage>
        <taxon>Bacteria</taxon>
        <taxon>Pseudomonadati</taxon>
        <taxon>Pseudomonadota</taxon>
        <taxon>Alphaproteobacteria</taxon>
        <taxon>Acetobacterales</taxon>
        <taxon>Acetobacteraceae</taxon>
        <taxon>Craurococcus</taxon>
    </lineage>
</organism>
<dbReference type="PANTHER" id="PTHR43711:SF31">
    <property type="entry name" value="HISTIDINE KINASE"/>
    <property type="match status" value="1"/>
</dbReference>
<dbReference type="SMART" id="SM00387">
    <property type="entry name" value="HATPase_c"/>
    <property type="match status" value="1"/>
</dbReference>
<evidence type="ECO:0000256" key="1">
    <source>
        <dbReference type="ARBA" id="ARBA00000085"/>
    </source>
</evidence>
<evidence type="ECO:0000256" key="2">
    <source>
        <dbReference type="ARBA" id="ARBA00012438"/>
    </source>
</evidence>
<dbReference type="Gene3D" id="1.10.287.130">
    <property type="match status" value="1"/>
</dbReference>
<keyword evidence="5" id="KW-0418">Kinase</keyword>
<gene>
    <name evidence="9" type="ORF">GCM10009416_41880</name>
</gene>
<dbReference type="CDD" id="cd16922">
    <property type="entry name" value="HATPase_EvgS-ArcB-TorS-like"/>
    <property type="match status" value="1"/>
</dbReference>
<keyword evidence="6" id="KW-0902">Two-component regulatory system</keyword>
<dbReference type="SMART" id="SM00388">
    <property type="entry name" value="HisKA"/>
    <property type="match status" value="1"/>
</dbReference>
<dbReference type="EC" id="2.7.13.3" evidence="2"/>
<comment type="caution">
    <text evidence="9">The sequence shown here is derived from an EMBL/GenBank/DDBJ whole genome shotgun (WGS) entry which is preliminary data.</text>
</comment>
<keyword evidence="4" id="KW-0808">Transferase</keyword>
<dbReference type="PROSITE" id="PS50109">
    <property type="entry name" value="HIS_KIN"/>
    <property type="match status" value="1"/>
</dbReference>
<keyword evidence="10" id="KW-1185">Reference proteome</keyword>
<dbReference type="InterPro" id="IPR005467">
    <property type="entry name" value="His_kinase_dom"/>
</dbReference>
<dbReference type="Gene3D" id="3.30.450.20">
    <property type="entry name" value="PAS domain"/>
    <property type="match status" value="5"/>
</dbReference>
<dbReference type="SUPFAM" id="SSF47384">
    <property type="entry name" value="Homodimeric domain of signal transducing histidine kinase"/>
    <property type="match status" value="1"/>
</dbReference>
<proteinExistence type="predicted"/>
<dbReference type="Pfam" id="PF02518">
    <property type="entry name" value="HATPase_c"/>
    <property type="match status" value="1"/>
</dbReference>
<evidence type="ECO:0000259" key="8">
    <source>
        <dbReference type="PROSITE" id="PS50109"/>
    </source>
</evidence>
<evidence type="ECO:0000313" key="9">
    <source>
        <dbReference type="EMBL" id="GAA0599402.1"/>
    </source>
</evidence>
<dbReference type="InterPro" id="IPR036890">
    <property type="entry name" value="HATPase_C_sf"/>
</dbReference>
<feature type="domain" description="Histidine kinase" evidence="8">
    <location>
        <begin position="659"/>
        <end position="877"/>
    </location>
</feature>
<evidence type="ECO:0000256" key="5">
    <source>
        <dbReference type="ARBA" id="ARBA00022777"/>
    </source>
</evidence>
<dbReference type="RefSeq" id="WP_343897361.1">
    <property type="nucleotide sequence ID" value="NZ_BAAAFZ010000070.1"/>
</dbReference>
<dbReference type="PANTHER" id="PTHR43711">
    <property type="entry name" value="TWO-COMPONENT HISTIDINE KINASE"/>
    <property type="match status" value="1"/>
</dbReference>
<dbReference type="CDD" id="cd00130">
    <property type="entry name" value="PAS"/>
    <property type="match status" value="1"/>
</dbReference>
<dbReference type="InterPro" id="IPR000014">
    <property type="entry name" value="PAS"/>
</dbReference>
<dbReference type="Gene3D" id="3.30.565.10">
    <property type="entry name" value="Histidine kinase-like ATPase, C-terminal domain"/>
    <property type="match status" value="1"/>
</dbReference>
<evidence type="ECO:0000256" key="6">
    <source>
        <dbReference type="ARBA" id="ARBA00023012"/>
    </source>
</evidence>
<evidence type="ECO:0000256" key="3">
    <source>
        <dbReference type="ARBA" id="ARBA00022553"/>
    </source>
</evidence>
<keyword evidence="7" id="KW-0175">Coiled coil</keyword>
<dbReference type="SUPFAM" id="SSF55785">
    <property type="entry name" value="PYP-like sensor domain (PAS domain)"/>
    <property type="match status" value="5"/>
</dbReference>
<dbReference type="Pfam" id="PF12860">
    <property type="entry name" value="PAS_7"/>
    <property type="match status" value="5"/>
</dbReference>
<comment type="catalytic activity">
    <reaction evidence="1">
        <text>ATP + protein L-histidine = ADP + protein N-phospho-L-histidine.</text>
        <dbReference type="EC" id="2.7.13.3"/>
    </reaction>
</comment>
<name>A0ABN1FWN5_9PROT</name>
<evidence type="ECO:0000313" key="10">
    <source>
        <dbReference type="Proteomes" id="UP001501588"/>
    </source>
</evidence>
<keyword evidence="3" id="KW-0597">Phosphoprotein</keyword>
<dbReference type="Pfam" id="PF00512">
    <property type="entry name" value="HisKA"/>
    <property type="match status" value="1"/>
</dbReference>
<dbReference type="SMART" id="SM00091">
    <property type="entry name" value="PAS"/>
    <property type="match status" value="4"/>
</dbReference>
<evidence type="ECO:0000256" key="4">
    <source>
        <dbReference type="ARBA" id="ARBA00022679"/>
    </source>
</evidence>
<dbReference type="CDD" id="cd00082">
    <property type="entry name" value="HisKA"/>
    <property type="match status" value="1"/>
</dbReference>
<dbReference type="Proteomes" id="UP001501588">
    <property type="component" value="Unassembled WGS sequence"/>
</dbReference>
<feature type="coiled-coil region" evidence="7">
    <location>
        <begin position="632"/>
        <end position="659"/>
    </location>
</feature>
<protein>
    <recommendedName>
        <fullName evidence="2">histidine kinase</fullName>
        <ecNumber evidence="2">2.7.13.3</ecNumber>
    </recommendedName>
</protein>
<reference evidence="9 10" key="1">
    <citation type="journal article" date="2019" name="Int. J. Syst. Evol. Microbiol.">
        <title>The Global Catalogue of Microorganisms (GCM) 10K type strain sequencing project: providing services to taxonomists for standard genome sequencing and annotation.</title>
        <authorList>
            <consortium name="The Broad Institute Genomics Platform"/>
            <consortium name="The Broad Institute Genome Sequencing Center for Infectious Disease"/>
            <person name="Wu L."/>
            <person name="Ma J."/>
        </authorList>
    </citation>
    <scope>NUCLEOTIDE SEQUENCE [LARGE SCALE GENOMIC DNA]</scope>
    <source>
        <strain evidence="9 10">JCM 9933</strain>
    </source>
</reference>
<dbReference type="PRINTS" id="PR00344">
    <property type="entry name" value="BCTRLSENSOR"/>
</dbReference>
<dbReference type="InterPro" id="IPR004358">
    <property type="entry name" value="Sig_transdc_His_kin-like_C"/>
</dbReference>
<dbReference type="InterPro" id="IPR003594">
    <property type="entry name" value="HATPase_dom"/>
</dbReference>
<feature type="coiled-coil region" evidence="7">
    <location>
        <begin position="123"/>
        <end position="150"/>
    </location>
</feature>
<evidence type="ECO:0000256" key="7">
    <source>
        <dbReference type="SAM" id="Coils"/>
    </source>
</evidence>
<accession>A0ABN1FWN5</accession>
<dbReference type="InterPro" id="IPR003661">
    <property type="entry name" value="HisK_dim/P_dom"/>
</dbReference>